<feature type="domain" description="Aminotransferase class I/classII large" evidence="5">
    <location>
        <begin position="31"/>
        <end position="387"/>
    </location>
</feature>
<proteinExistence type="predicted"/>
<gene>
    <name evidence="6" type="ORF">JNE38_07970</name>
</gene>
<dbReference type="InterPro" id="IPR015421">
    <property type="entry name" value="PyrdxlP-dep_Trfase_major"/>
</dbReference>
<dbReference type="Pfam" id="PF00155">
    <property type="entry name" value="Aminotran_1_2"/>
    <property type="match status" value="1"/>
</dbReference>
<evidence type="ECO:0000256" key="4">
    <source>
        <dbReference type="ARBA" id="ARBA00022898"/>
    </source>
</evidence>
<dbReference type="PANTHER" id="PTHR42790">
    <property type="entry name" value="AMINOTRANSFERASE"/>
    <property type="match status" value="1"/>
</dbReference>
<organism evidence="6 7">
    <name type="scientific">Brevibacillus choshinensis</name>
    <dbReference type="NCBI Taxonomy" id="54911"/>
    <lineage>
        <taxon>Bacteria</taxon>
        <taxon>Bacillati</taxon>
        <taxon>Bacillota</taxon>
        <taxon>Bacilli</taxon>
        <taxon>Bacillales</taxon>
        <taxon>Paenibacillaceae</taxon>
        <taxon>Brevibacillus</taxon>
    </lineage>
</organism>
<dbReference type="InterPro" id="IPR015424">
    <property type="entry name" value="PyrdxlP-dep_Trfase"/>
</dbReference>
<dbReference type="InterPro" id="IPR050859">
    <property type="entry name" value="Class-I_PLP-dep_aminotransf"/>
</dbReference>
<keyword evidence="3" id="KW-0808">Transferase</keyword>
<name>A0ABX7FSA6_BRECH</name>
<dbReference type="InterPro" id="IPR015422">
    <property type="entry name" value="PyrdxlP-dep_Trfase_small"/>
</dbReference>
<dbReference type="CDD" id="cd00609">
    <property type="entry name" value="AAT_like"/>
    <property type="match status" value="1"/>
</dbReference>
<evidence type="ECO:0000256" key="3">
    <source>
        <dbReference type="ARBA" id="ARBA00022679"/>
    </source>
</evidence>
<comment type="cofactor">
    <cofactor evidence="1">
        <name>pyridoxal 5'-phosphate</name>
        <dbReference type="ChEBI" id="CHEBI:597326"/>
    </cofactor>
</comment>
<evidence type="ECO:0000259" key="5">
    <source>
        <dbReference type="Pfam" id="PF00155"/>
    </source>
</evidence>
<dbReference type="InterPro" id="IPR004839">
    <property type="entry name" value="Aminotransferase_I/II_large"/>
</dbReference>
<dbReference type="PANTHER" id="PTHR42790:SF19">
    <property type="entry name" value="KYNURENINE_ALPHA-AMINOADIPATE AMINOTRANSFERASE, MITOCHONDRIAL"/>
    <property type="match status" value="1"/>
</dbReference>
<sequence>MSYRFADRTKMFKTSAIREIAGMIQKKGSDVISFAGGNPFEHYFPHEEIKRAFEKVFESGKGSLQYGMTPGFMPLRELISERVKSKGISAKPEEILLTTGSQQAIDLFSRIMLSPNDVVLTENPTFLAAVQAFESYEAKVVGVSGDKDGMDPEDLEKKLKQHQPKFIYVVPTFSNPEGKVWSEERRRALLELAYKYNTLVLEDDPYGDIQFHEEETYTPIAAMDEQKSQVVYTGSFSKTVVPSLRIGWVTGPAPVLAYMSQIKEAADLMSSPLNQQALYYLMTEMDLDAHIRMLTKQYYQHMSVMQDYLKTLDGDLVSWNEPKGGMFLWANVHESINTTELLAKILDHGVAYIPGAPFYVENPQQNTLRLNFTHSSPEKIKIGMERLTAAFLQSLK</sequence>
<protein>
    <submittedName>
        <fullName evidence="6">PLP-dependent aminotransferase family protein</fullName>
    </submittedName>
</protein>
<keyword evidence="4" id="KW-0663">Pyridoxal phosphate</keyword>
<dbReference type="EMBL" id="CP069127">
    <property type="protein sequence ID" value="QRG69062.1"/>
    <property type="molecule type" value="Genomic_DNA"/>
</dbReference>
<keyword evidence="2 6" id="KW-0032">Aminotransferase</keyword>
<reference evidence="6 7" key="1">
    <citation type="submission" date="2021-01" db="EMBL/GenBank/DDBJ databases">
        <title>Identification of strong promoters based on the transcriptome of Brevibacillus choshinensis.</title>
        <authorList>
            <person name="Yao D."/>
            <person name="Zhang K."/>
            <person name="Wu J."/>
        </authorList>
    </citation>
    <scope>NUCLEOTIDE SEQUENCE [LARGE SCALE GENOMIC DNA]</scope>
    <source>
        <strain evidence="6 7">HPD31-SP3</strain>
    </source>
</reference>
<dbReference type="Gene3D" id="3.40.640.10">
    <property type="entry name" value="Type I PLP-dependent aspartate aminotransferase-like (Major domain)"/>
    <property type="match status" value="1"/>
</dbReference>
<dbReference type="SUPFAM" id="SSF53383">
    <property type="entry name" value="PLP-dependent transferases"/>
    <property type="match status" value="1"/>
</dbReference>
<evidence type="ECO:0000256" key="2">
    <source>
        <dbReference type="ARBA" id="ARBA00022576"/>
    </source>
</evidence>
<dbReference type="Gene3D" id="3.90.1150.10">
    <property type="entry name" value="Aspartate Aminotransferase, domain 1"/>
    <property type="match status" value="1"/>
</dbReference>
<accession>A0ABX7FSA6</accession>
<dbReference type="Proteomes" id="UP000596248">
    <property type="component" value="Chromosome"/>
</dbReference>
<dbReference type="GO" id="GO:0008483">
    <property type="term" value="F:transaminase activity"/>
    <property type="evidence" value="ECO:0007669"/>
    <property type="project" value="UniProtKB-KW"/>
</dbReference>
<evidence type="ECO:0000313" key="6">
    <source>
        <dbReference type="EMBL" id="QRG69062.1"/>
    </source>
</evidence>
<evidence type="ECO:0000256" key="1">
    <source>
        <dbReference type="ARBA" id="ARBA00001933"/>
    </source>
</evidence>
<evidence type="ECO:0000313" key="7">
    <source>
        <dbReference type="Proteomes" id="UP000596248"/>
    </source>
</evidence>
<dbReference type="RefSeq" id="WP_203356059.1">
    <property type="nucleotide sequence ID" value="NZ_CP069127.1"/>
</dbReference>
<keyword evidence="7" id="KW-1185">Reference proteome</keyword>